<evidence type="ECO:0000259" key="1">
    <source>
        <dbReference type="Pfam" id="PF00535"/>
    </source>
</evidence>
<dbReference type="InterPro" id="IPR029044">
    <property type="entry name" value="Nucleotide-diphossugar_trans"/>
</dbReference>
<sequence>MRIGFSPNRWKKTEYKPLRVTVAVLVYAPNFTGYYKHCFDVIRICLESIQRHTNIPHELLVFDNGSCEEVSGYLINLNRSGQIGYLIRSERNIGKIGAWQTIFHTAMGEVIAYCDGDVFVTPGWLEEQLKILDTFPDAGMVSGWAIRDRFRDLNQDTDVLIKKFPDIKISFDQVPRDEWEMDFALHTGRNIGAYLTEMKHVKTPSATYKNITAYLCATHFQFIGFKNVLVQALPEKWSGDLMGQMVEYDQKIQKLGYYHLSTVNRHVRHMGNMVPDDLADFLGAEAAYAKNHFKKKNRFIFKLLKRICEVRLVRRILNYISDRIFWILHS</sequence>
<protein>
    <recommendedName>
        <fullName evidence="1">Glycosyltransferase 2-like domain-containing protein</fullName>
    </recommendedName>
</protein>
<evidence type="ECO:0000313" key="2">
    <source>
        <dbReference type="EMBL" id="OGW98834.1"/>
    </source>
</evidence>
<dbReference type="Proteomes" id="UP000178187">
    <property type="component" value="Unassembled WGS sequence"/>
</dbReference>
<evidence type="ECO:0000313" key="3">
    <source>
        <dbReference type="Proteomes" id="UP000178187"/>
    </source>
</evidence>
<reference evidence="2 3" key="1">
    <citation type="journal article" date="2016" name="Nat. Commun.">
        <title>Thousands of microbial genomes shed light on interconnected biogeochemical processes in an aquifer system.</title>
        <authorList>
            <person name="Anantharaman K."/>
            <person name="Brown C.T."/>
            <person name="Hug L.A."/>
            <person name="Sharon I."/>
            <person name="Castelle C.J."/>
            <person name="Probst A.J."/>
            <person name="Thomas B.C."/>
            <person name="Singh A."/>
            <person name="Wilkins M.J."/>
            <person name="Karaoz U."/>
            <person name="Brodie E.L."/>
            <person name="Williams K.H."/>
            <person name="Hubbard S.S."/>
            <person name="Banfield J.F."/>
        </authorList>
    </citation>
    <scope>NUCLEOTIDE SEQUENCE [LARGE SCALE GENOMIC DNA]</scope>
</reference>
<dbReference type="InterPro" id="IPR001173">
    <property type="entry name" value="Glyco_trans_2-like"/>
</dbReference>
<accession>A0A1G1L120</accession>
<feature type="domain" description="Glycosyltransferase 2-like" evidence="1">
    <location>
        <begin position="39"/>
        <end position="150"/>
    </location>
</feature>
<dbReference type="Gene3D" id="3.90.550.10">
    <property type="entry name" value="Spore Coat Polysaccharide Biosynthesis Protein SpsA, Chain A"/>
    <property type="match status" value="1"/>
</dbReference>
<dbReference type="AlphaFoldDB" id="A0A1G1L120"/>
<organism evidence="2 3">
    <name type="scientific">Candidatus Danuiimicrobium aquiferis</name>
    <dbReference type="NCBI Taxonomy" id="1801832"/>
    <lineage>
        <taxon>Bacteria</taxon>
        <taxon>Pseudomonadati</taxon>
        <taxon>Candidatus Omnitrophota</taxon>
        <taxon>Candidatus Danuiimicrobium</taxon>
    </lineage>
</organism>
<gene>
    <name evidence="2" type="ORF">A3G33_10320</name>
</gene>
<proteinExistence type="predicted"/>
<dbReference type="EMBL" id="MHFR01000024">
    <property type="protein sequence ID" value="OGW98834.1"/>
    <property type="molecule type" value="Genomic_DNA"/>
</dbReference>
<dbReference type="SUPFAM" id="SSF53448">
    <property type="entry name" value="Nucleotide-diphospho-sugar transferases"/>
    <property type="match status" value="1"/>
</dbReference>
<comment type="caution">
    <text evidence="2">The sequence shown here is derived from an EMBL/GenBank/DDBJ whole genome shotgun (WGS) entry which is preliminary data.</text>
</comment>
<dbReference type="CDD" id="cd00761">
    <property type="entry name" value="Glyco_tranf_GTA_type"/>
    <property type="match status" value="1"/>
</dbReference>
<name>A0A1G1L120_9BACT</name>
<dbReference type="Pfam" id="PF00535">
    <property type="entry name" value="Glycos_transf_2"/>
    <property type="match status" value="1"/>
</dbReference>